<evidence type="ECO:0000313" key="1">
    <source>
        <dbReference type="EMBL" id="QMV40789.1"/>
    </source>
</evidence>
<dbReference type="KEGG" id="cchl:FPL14_05900"/>
<name>A0A7G5BV05_9BACL</name>
<organism evidence="1 2">
    <name type="scientific">Cohnella cholangitidis</name>
    <dbReference type="NCBI Taxonomy" id="2598458"/>
    <lineage>
        <taxon>Bacteria</taxon>
        <taxon>Bacillati</taxon>
        <taxon>Bacillota</taxon>
        <taxon>Bacilli</taxon>
        <taxon>Bacillales</taxon>
        <taxon>Paenibacillaceae</taxon>
        <taxon>Cohnella</taxon>
    </lineage>
</organism>
<evidence type="ECO:0008006" key="3">
    <source>
        <dbReference type="Google" id="ProtNLM"/>
    </source>
</evidence>
<dbReference type="PANTHER" id="PTHR12993">
    <property type="entry name" value="N-ACETYLGLUCOSAMINYL-PHOSPHATIDYLINOSITOL DE-N-ACETYLASE-RELATED"/>
    <property type="match status" value="1"/>
</dbReference>
<dbReference type="AlphaFoldDB" id="A0A7G5BV05"/>
<reference evidence="1 2" key="1">
    <citation type="submission" date="2019-07" db="EMBL/GenBank/DDBJ databases">
        <authorList>
            <person name="Kim J.K."/>
            <person name="Cheong H.-M."/>
            <person name="Choi Y."/>
            <person name="Hwang K.J."/>
            <person name="Lee S."/>
            <person name="Choi C."/>
        </authorList>
    </citation>
    <scope>NUCLEOTIDE SEQUENCE [LARGE SCALE GENOMIC DNA]</scope>
    <source>
        <strain evidence="1 2">KS 22</strain>
    </source>
</reference>
<dbReference type="InterPro" id="IPR024078">
    <property type="entry name" value="LmbE-like_dom_sf"/>
</dbReference>
<proteinExistence type="predicted"/>
<dbReference type="Proteomes" id="UP000515679">
    <property type="component" value="Chromosome"/>
</dbReference>
<dbReference type="Gene3D" id="3.40.50.10320">
    <property type="entry name" value="LmbE-like"/>
    <property type="match status" value="1"/>
</dbReference>
<dbReference type="EMBL" id="CP041969">
    <property type="protein sequence ID" value="QMV40789.1"/>
    <property type="molecule type" value="Genomic_DNA"/>
</dbReference>
<accession>A0A7G5BV05</accession>
<dbReference type="GO" id="GO:0016811">
    <property type="term" value="F:hydrolase activity, acting on carbon-nitrogen (but not peptide) bonds, in linear amides"/>
    <property type="evidence" value="ECO:0007669"/>
    <property type="project" value="TreeGrafter"/>
</dbReference>
<sequence length="230" mass="26859">MGRMLESGNERILIFVPHADDEVLGCGGLIEKACRYRNAVKVVLASVGNSFFWHRDRPVSARSRKKEFYDALRFLGCTNREIMFNDKENALDTIPRKDIVTKIDIILTEFKPTMIFIPYPSFNHDHQALFEACIAGLRPIPDRHYKIIAMYEYPLIVWQYPKLRDTGEMYLDISGTIEKKVEALRKHRSQIREPRHLISPESVRKWAAKRGMEVGLEYAEKYHLLKAMLF</sequence>
<dbReference type="SUPFAM" id="SSF102588">
    <property type="entry name" value="LmbE-like"/>
    <property type="match status" value="1"/>
</dbReference>
<keyword evidence="2" id="KW-1185">Reference proteome</keyword>
<dbReference type="Pfam" id="PF02585">
    <property type="entry name" value="PIG-L"/>
    <property type="match status" value="1"/>
</dbReference>
<gene>
    <name evidence="1" type="ORF">FPL14_05900</name>
</gene>
<dbReference type="PANTHER" id="PTHR12993:SF11">
    <property type="entry name" value="N-ACETYLGLUCOSAMINYL-PHOSPHATIDYLINOSITOL DE-N-ACETYLASE"/>
    <property type="match status" value="1"/>
</dbReference>
<dbReference type="InterPro" id="IPR003737">
    <property type="entry name" value="GlcNAc_PI_deacetylase-related"/>
</dbReference>
<protein>
    <recommendedName>
        <fullName evidence="3">PIG-L family deacetylase</fullName>
    </recommendedName>
</protein>
<evidence type="ECO:0000313" key="2">
    <source>
        <dbReference type="Proteomes" id="UP000515679"/>
    </source>
</evidence>